<gene>
    <name evidence="8" type="ORF">COX35_01575</name>
</gene>
<keyword evidence="4" id="KW-0808">Transferase</keyword>
<dbReference type="Pfam" id="PF00535">
    <property type="entry name" value="Glycos_transf_2"/>
    <property type="match status" value="1"/>
</dbReference>
<evidence type="ECO:0000256" key="2">
    <source>
        <dbReference type="ARBA" id="ARBA00022475"/>
    </source>
</evidence>
<keyword evidence="5" id="KW-0472">Membrane</keyword>
<keyword evidence="2" id="KW-1003">Cell membrane</keyword>
<proteinExistence type="predicted"/>
<reference evidence="8 9" key="1">
    <citation type="submission" date="2017-09" db="EMBL/GenBank/DDBJ databases">
        <title>Depth-based differentiation of microbial function through sediment-hosted aquifers and enrichment of novel symbionts in the deep terrestrial subsurface.</title>
        <authorList>
            <person name="Probst A.J."/>
            <person name="Ladd B."/>
            <person name="Jarett J.K."/>
            <person name="Geller-Mcgrath D.E."/>
            <person name="Sieber C.M."/>
            <person name="Emerson J.B."/>
            <person name="Anantharaman K."/>
            <person name="Thomas B.C."/>
            <person name="Malmstrom R."/>
            <person name="Stieglmeier M."/>
            <person name="Klingl A."/>
            <person name="Woyke T."/>
            <person name="Ryan C.M."/>
            <person name="Banfield J.F."/>
        </authorList>
    </citation>
    <scope>NUCLEOTIDE SEQUENCE [LARGE SCALE GENOMIC DNA]</scope>
    <source>
        <strain evidence="8">CG23_combo_of_CG06-09_8_20_14_all_37_18</strain>
    </source>
</reference>
<name>A0A2G9YYC9_9BACT</name>
<dbReference type="PANTHER" id="PTHR43646">
    <property type="entry name" value="GLYCOSYLTRANSFERASE"/>
    <property type="match status" value="1"/>
</dbReference>
<evidence type="ECO:0000256" key="5">
    <source>
        <dbReference type="ARBA" id="ARBA00023136"/>
    </source>
</evidence>
<evidence type="ECO:0000256" key="4">
    <source>
        <dbReference type="ARBA" id="ARBA00022679"/>
    </source>
</evidence>
<dbReference type="PANTHER" id="PTHR43646:SF2">
    <property type="entry name" value="GLYCOSYLTRANSFERASE 2-LIKE DOMAIN-CONTAINING PROTEIN"/>
    <property type="match status" value="1"/>
</dbReference>
<evidence type="ECO:0000313" key="8">
    <source>
        <dbReference type="EMBL" id="PIP24274.1"/>
    </source>
</evidence>
<dbReference type="Gene3D" id="3.90.550.10">
    <property type="entry name" value="Spore Coat Polysaccharide Biosynthesis Protein SpsA, Chain A"/>
    <property type="match status" value="1"/>
</dbReference>
<dbReference type="InterPro" id="IPR001173">
    <property type="entry name" value="Glyco_trans_2-like"/>
</dbReference>
<dbReference type="GO" id="GO:0016757">
    <property type="term" value="F:glycosyltransferase activity"/>
    <property type="evidence" value="ECO:0007669"/>
    <property type="project" value="UniProtKB-KW"/>
</dbReference>
<organism evidence="8 9">
    <name type="scientific">Candidatus Nealsonbacteria bacterium CG23_combo_of_CG06-09_8_20_14_all_37_18</name>
    <dbReference type="NCBI Taxonomy" id="1974720"/>
    <lineage>
        <taxon>Bacteria</taxon>
        <taxon>Candidatus Nealsoniibacteriota</taxon>
    </lineage>
</organism>
<evidence type="ECO:0000313" key="9">
    <source>
        <dbReference type="Proteomes" id="UP000229952"/>
    </source>
</evidence>
<evidence type="ECO:0000256" key="1">
    <source>
        <dbReference type="ARBA" id="ARBA00004236"/>
    </source>
</evidence>
<evidence type="ECO:0000256" key="6">
    <source>
        <dbReference type="SAM" id="MobiDB-lite"/>
    </source>
</evidence>
<dbReference type="GO" id="GO:0005886">
    <property type="term" value="C:plasma membrane"/>
    <property type="evidence" value="ECO:0007669"/>
    <property type="project" value="UniProtKB-SubCell"/>
</dbReference>
<protein>
    <recommendedName>
        <fullName evidence="7">Glycosyltransferase 2-like domain-containing protein</fullName>
    </recommendedName>
</protein>
<comment type="caution">
    <text evidence="8">The sequence shown here is derived from an EMBL/GenBank/DDBJ whole genome shotgun (WGS) entry which is preliminary data.</text>
</comment>
<dbReference type="InterPro" id="IPR029044">
    <property type="entry name" value="Nucleotide-diphossugar_trans"/>
</dbReference>
<keyword evidence="3" id="KW-0328">Glycosyltransferase</keyword>
<dbReference type="AlphaFoldDB" id="A0A2G9YYC9"/>
<dbReference type="EMBL" id="PCRQ01000040">
    <property type="protein sequence ID" value="PIP24274.1"/>
    <property type="molecule type" value="Genomic_DNA"/>
</dbReference>
<evidence type="ECO:0000259" key="7">
    <source>
        <dbReference type="Pfam" id="PF00535"/>
    </source>
</evidence>
<feature type="region of interest" description="Disordered" evidence="6">
    <location>
        <begin position="28"/>
        <end position="60"/>
    </location>
</feature>
<evidence type="ECO:0000256" key="3">
    <source>
        <dbReference type="ARBA" id="ARBA00022676"/>
    </source>
</evidence>
<accession>A0A2G9YYC9</accession>
<dbReference type="Proteomes" id="UP000229952">
    <property type="component" value="Unassembled WGS sequence"/>
</dbReference>
<dbReference type="SUPFAM" id="SSF53448">
    <property type="entry name" value="Nucleotide-diphospho-sugar transferases"/>
    <property type="match status" value="1"/>
</dbReference>
<comment type="subcellular location">
    <subcellularLocation>
        <location evidence="1">Cell membrane</location>
    </subcellularLocation>
</comment>
<feature type="domain" description="Glycosyltransferase 2-like" evidence="7">
    <location>
        <begin position="64"/>
        <end position="146"/>
    </location>
</feature>
<sequence length="276" mass="31234">MLSIIIPALNEEKYLPLLLLSLAKQQGEEDKSSSFPSELPKEAKGKKKTKSSSHFAVARETKQQNFREEYEVIVADAGSTDKTIEIAKSFGCKVVKGGLPAKGRNEGAKVAKGDLFLFTDADNVFLPENFLNKLLTEFERKKLGVASFPICPNGKRIDKILYGIYNNFVNLTQIPYATNLVLVKKEIFEKVDGGFDEEIKIGEDHYFAKQAAKFGKFGFVKTEPVLTSSRRFEKEGRLKTYLKYILAGIYMFFFGPIKKPIFEYNFGHLKNEKNKL</sequence>